<accession>A0A9D1I6P0</accession>
<dbReference type="AlphaFoldDB" id="A0A9D1I6P0"/>
<dbReference type="Pfam" id="PF14262">
    <property type="entry name" value="Cthe_2159"/>
    <property type="match status" value="1"/>
</dbReference>
<dbReference type="PROSITE" id="PS51257">
    <property type="entry name" value="PROKAR_LIPOPROTEIN"/>
    <property type="match status" value="1"/>
</dbReference>
<reference evidence="2" key="2">
    <citation type="journal article" date="2021" name="PeerJ">
        <title>Extensive microbial diversity within the chicken gut microbiome revealed by metagenomics and culture.</title>
        <authorList>
            <person name="Gilroy R."/>
            <person name="Ravi A."/>
            <person name="Getino M."/>
            <person name="Pursley I."/>
            <person name="Horton D.L."/>
            <person name="Alikhan N.F."/>
            <person name="Baker D."/>
            <person name="Gharbi K."/>
            <person name="Hall N."/>
            <person name="Watson M."/>
            <person name="Adriaenssens E.M."/>
            <person name="Foster-Nyarko E."/>
            <person name="Jarju S."/>
            <person name="Secka A."/>
            <person name="Antonio M."/>
            <person name="Oren A."/>
            <person name="Chaudhuri R.R."/>
            <person name="La Ragione R."/>
            <person name="Hildebrand F."/>
            <person name="Pallen M.J."/>
        </authorList>
    </citation>
    <scope>NUCLEOTIDE SEQUENCE</scope>
    <source>
        <strain evidence="2">CHK195-4489</strain>
    </source>
</reference>
<proteinExistence type="predicted"/>
<dbReference type="Proteomes" id="UP000824089">
    <property type="component" value="Unassembled WGS sequence"/>
</dbReference>
<keyword evidence="1" id="KW-0732">Signal</keyword>
<dbReference type="InterPro" id="IPR025584">
    <property type="entry name" value="Cthe_2159"/>
</dbReference>
<sequence length="309" mass="31766">MKKFSVVLILSLCVFFAGCRSEEAPQTENTAAPGGESSASAIRLDGSAISAESGVTVDGATATVTASGTYEITGTLENGQIIVDTAGTVDLILNNASIHCETSSPIQIKNANHIYVTLAEGSSNELSDGTAYELVPPETEPDATLFSKSDLTIRGEGTLTVTANYRDGITSKDSLVIESGNLFVTAVNHAIKGKDFLCVENGTITVDAGVDGMKATNDSASSLGYVEIKGGTIAITAQDEGISAITDVTISGGTIRIDTANNGIKTNGAIRVSSGTLEIQTEDKGLICAEQSIADEAEVSVNGEKITST</sequence>
<feature type="signal peptide" evidence="1">
    <location>
        <begin position="1"/>
        <end position="19"/>
    </location>
</feature>
<name>A0A9D1I6P0_9CLOT</name>
<evidence type="ECO:0000256" key="1">
    <source>
        <dbReference type="SAM" id="SignalP"/>
    </source>
</evidence>
<organism evidence="2 3">
    <name type="scientific">Candidatus Egerieisoma faecipullorum</name>
    <dbReference type="NCBI Taxonomy" id="2840963"/>
    <lineage>
        <taxon>Bacteria</taxon>
        <taxon>Bacillati</taxon>
        <taxon>Bacillota</taxon>
        <taxon>Clostridia</taxon>
        <taxon>Eubacteriales</taxon>
        <taxon>Clostridiaceae</taxon>
        <taxon>Clostridiaceae incertae sedis</taxon>
        <taxon>Candidatus Egerieisoma</taxon>
    </lineage>
</organism>
<evidence type="ECO:0000313" key="2">
    <source>
        <dbReference type="EMBL" id="HIU29126.1"/>
    </source>
</evidence>
<evidence type="ECO:0000313" key="3">
    <source>
        <dbReference type="Proteomes" id="UP000824089"/>
    </source>
</evidence>
<dbReference type="EMBL" id="DVMM01000049">
    <property type="protein sequence ID" value="HIU29126.1"/>
    <property type="molecule type" value="Genomic_DNA"/>
</dbReference>
<comment type="caution">
    <text evidence="2">The sequence shown here is derived from an EMBL/GenBank/DDBJ whole genome shotgun (WGS) entry which is preliminary data.</text>
</comment>
<dbReference type="SUPFAM" id="SSF51126">
    <property type="entry name" value="Pectin lyase-like"/>
    <property type="match status" value="1"/>
</dbReference>
<feature type="chain" id="PRO_5039500345" evidence="1">
    <location>
        <begin position="20"/>
        <end position="309"/>
    </location>
</feature>
<dbReference type="InterPro" id="IPR011050">
    <property type="entry name" value="Pectin_lyase_fold/virulence"/>
</dbReference>
<reference evidence="2" key="1">
    <citation type="submission" date="2020-10" db="EMBL/GenBank/DDBJ databases">
        <authorList>
            <person name="Gilroy R."/>
        </authorList>
    </citation>
    <scope>NUCLEOTIDE SEQUENCE</scope>
    <source>
        <strain evidence="2">CHK195-4489</strain>
    </source>
</reference>
<protein>
    <submittedName>
        <fullName evidence="2">Carbohydrate-binding domain-containing protein</fullName>
    </submittedName>
</protein>
<gene>
    <name evidence="2" type="ORF">IAD50_02390</name>
</gene>